<dbReference type="PANTHER" id="PTHR13132">
    <property type="entry name" value="ALPHA- 1,6 -FUCOSYLTRANSFERASE"/>
    <property type="match status" value="1"/>
</dbReference>
<evidence type="ECO:0000313" key="1">
    <source>
        <dbReference type="EMBL" id="GAU89170.1"/>
    </source>
</evidence>
<dbReference type="AlphaFoldDB" id="A0A1D1UKV1"/>
<dbReference type="Gene3D" id="3.40.50.11350">
    <property type="match status" value="1"/>
</dbReference>
<comment type="caution">
    <text evidence="1">The sequence shown here is derived from an EMBL/GenBank/DDBJ whole genome shotgun (WGS) entry which is preliminary data.</text>
</comment>
<proteinExistence type="predicted"/>
<dbReference type="GO" id="GO:0046921">
    <property type="term" value="F:alpha-(1-&gt;6)-fucosyltransferase activity"/>
    <property type="evidence" value="ECO:0007669"/>
    <property type="project" value="TreeGrafter"/>
</dbReference>
<dbReference type="GO" id="GO:0006487">
    <property type="term" value="P:protein N-linked glycosylation"/>
    <property type="evidence" value="ECO:0007669"/>
    <property type="project" value="TreeGrafter"/>
</dbReference>
<keyword evidence="2" id="KW-1185">Reference proteome</keyword>
<gene>
    <name evidence="1" type="primary">RvY_01752-1</name>
    <name evidence="1" type="synonym">RvY_01752.1</name>
    <name evidence="1" type="ORF">RvY_01752</name>
</gene>
<accession>A0A1D1UKV1</accession>
<dbReference type="Proteomes" id="UP000186922">
    <property type="component" value="Unassembled WGS sequence"/>
</dbReference>
<sequence length="351" mass="40439">MQLRANYLRDCANFSGTYTIDIEYESERHLPKHRHIPRGLASALILVTMSFTFAQFLEPPRRFHIIAAQWNYGAFRKTFQDFSSESVCPITSFVPSNALRDARVYLKWNGDVVVEDNDVLYELNILPVDLKHYEAYDILPLRLGKSKYFEKMSVVARAVFVPQPSIMRIIQDVWENLTSQNVSYTFVHVRRGDKRNEARIVPISTYAEKLNTENTRRNHSVTTVFLMCDGYKTCDEFRLALGGSYCLVTYKTLMQQWGLWNASMETEEHTQIAFDQLSEEKRLMQALELVVSLYIGALSSFTVCSYSSNICKFIALLRGGKMDHNGVYSVDDPSWGTTAFQSRLSTLWLQC</sequence>
<dbReference type="PANTHER" id="PTHR13132:SF29">
    <property type="entry name" value="ALPHA-(1,6)-FUCOSYLTRANSFERASE"/>
    <property type="match status" value="1"/>
</dbReference>
<evidence type="ECO:0000313" key="2">
    <source>
        <dbReference type="Proteomes" id="UP000186922"/>
    </source>
</evidence>
<name>A0A1D1UKV1_RAMVA</name>
<evidence type="ECO:0008006" key="3">
    <source>
        <dbReference type="Google" id="ProtNLM"/>
    </source>
</evidence>
<organism evidence="1 2">
    <name type="scientific">Ramazzottius varieornatus</name>
    <name type="common">Water bear</name>
    <name type="synonym">Tardigrade</name>
    <dbReference type="NCBI Taxonomy" id="947166"/>
    <lineage>
        <taxon>Eukaryota</taxon>
        <taxon>Metazoa</taxon>
        <taxon>Ecdysozoa</taxon>
        <taxon>Tardigrada</taxon>
        <taxon>Eutardigrada</taxon>
        <taxon>Parachela</taxon>
        <taxon>Hypsibioidea</taxon>
        <taxon>Ramazzottiidae</taxon>
        <taxon>Ramazzottius</taxon>
    </lineage>
</organism>
<dbReference type="OrthoDB" id="10006912at2759"/>
<dbReference type="EMBL" id="BDGG01000001">
    <property type="protein sequence ID" value="GAU89170.1"/>
    <property type="molecule type" value="Genomic_DNA"/>
</dbReference>
<protein>
    <recommendedName>
        <fullName evidence="3">O-fucosyltransferase family protein</fullName>
    </recommendedName>
</protein>
<reference evidence="1 2" key="1">
    <citation type="journal article" date="2016" name="Nat. Commun.">
        <title>Extremotolerant tardigrade genome and improved radiotolerance of human cultured cells by tardigrade-unique protein.</title>
        <authorList>
            <person name="Hashimoto T."/>
            <person name="Horikawa D.D."/>
            <person name="Saito Y."/>
            <person name="Kuwahara H."/>
            <person name="Kozuka-Hata H."/>
            <person name="Shin-I T."/>
            <person name="Minakuchi Y."/>
            <person name="Ohishi K."/>
            <person name="Motoyama A."/>
            <person name="Aizu T."/>
            <person name="Enomoto A."/>
            <person name="Kondo K."/>
            <person name="Tanaka S."/>
            <person name="Hara Y."/>
            <person name="Koshikawa S."/>
            <person name="Sagara H."/>
            <person name="Miura T."/>
            <person name="Yokobori S."/>
            <person name="Miyagawa K."/>
            <person name="Suzuki Y."/>
            <person name="Kubo T."/>
            <person name="Oyama M."/>
            <person name="Kohara Y."/>
            <person name="Fujiyama A."/>
            <person name="Arakawa K."/>
            <person name="Katayama T."/>
            <person name="Toyoda A."/>
            <person name="Kunieda T."/>
        </authorList>
    </citation>
    <scope>NUCLEOTIDE SEQUENCE [LARGE SCALE GENOMIC DNA]</scope>
    <source>
        <strain evidence="1 2">YOKOZUNA-1</strain>
    </source>
</reference>